<accession>A0A649VKX2</accession>
<sequence length="29" mass="3450">MPEHWVSRVRQLRNGTHATMSSHHLHRTS</sequence>
<evidence type="ECO:0000313" key="2">
    <source>
        <dbReference type="EMBL" id="QGJ93017.1"/>
    </source>
</evidence>
<gene>
    <name evidence="2" type="primary">76</name>
    <name evidence="2" type="ORF">PBI_CHIDIEBERE_76</name>
</gene>
<reference evidence="2 3" key="1">
    <citation type="submission" date="2019-10" db="EMBL/GenBank/DDBJ databases">
        <authorList>
            <person name="Zack K.M."/>
            <person name="Garlena R.A."/>
            <person name="Russell D.A."/>
            <person name="Pope W.H."/>
            <person name="Jacobs-Sera D."/>
            <person name="Hatfull G.F."/>
        </authorList>
    </citation>
    <scope>NUCLEOTIDE SEQUENCE [LARGE SCALE GENOMIC DNA]</scope>
</reference>
<evidence type="ECO:0000256" key="1">
    <source>
        <dbReference type="SAM" id="MobiDB-lite"/>
    </source>
</evidence>
<evidence type="ECO:0000313" key="3">
    <source>
        <dbReference type="Proteomes" id="UP000423645"/>
    </source>
</evidence>
<keyword evidence="3" id="KW-1185">Reference proteome</keyword>
<feature type="region of interest" description="Disordered" evidence="1">
    <location>
        <begin position="1"/>
        <end position="29"/>
    </location>
</feature>
<dbReference type="EMBL" id="MN586022">
    <property type="protein sequence ID" value="QGJ93017.1"/>
    <property type="molecule type" value="Genomic_DNA"/>
</dbReference>
<dbReference type="KEGG" id="vg:77951921"/>
<dbReference type="RefSeq" id="YP_010675594.1">
    <property type="nucleotide sequence ID" value="NC_071005.1"/>
</dbReference>
<protein>
    <submittedName>
        <fullName evidence="2">Uncharacterized protein</fullName>
    </submittedName>
</protein>
<organism evidence="2 3">
    <name type="scientific">Gordonia phage Chidiebere</name>
    <dbReference type="NCBI Taxonomy" id="2656530"/>
    <lineage>
        <taxon>Viruses</taxon>
        <taxon>Duplodnaviria</taxon>
        <taxon>Heunggongvirae</taxon>
        <taxon>Uroviricota</taxon>
        <taxon>Caudoviricetes</taxon>
        <taxon>Chidieberevirus</taxon>
        <taxon>Chidieberevirus chidiebere</taxon>
    </lineage>
</organism>
<dbReference type="GeneID" id="77951921"/>
<proteinExistence type="predicted"/>
<dbReference type="Proteomes" id="UP000423645">
    <property type="component" value="Segment"/>
</dbReference>
<feature type="compositionally biased region" description="Polar residues" evidence="1">
    <location>
        <begin position="13"/>
        <end position="22"/>
    </location>
</feature>
<name>A0A649VKX2_9CAUD</name>